<accession>A0A3N2CQZ2</accession>
<dbReference type="Gene3D" id="3.40.190.10">
    <property type="entry name" value="Periplasmic binding protein-like II"/>
    <property type="match status" value="1"/>
</dbReference>
<name>A0A3N2CQZ2_9ACTN</name>
<evidence type="ECO:0000256" key="4">
    <source>
        <dbReference type="SAM" id="MobiDB-lite"/>
    </source>
</evidence>
<dbReference type="Proteomes" id="UP000281738">
    <property type="component" value="Unassembled WGS sequence"/>
</dbReference>
<evidence type="ECO:0000313" key="7">
    <source>
        <dbReference type="Proteomes" id="UP000281738"/>
    </source>
</evidence>
<gene>
    <name evidence="6" type="ORF">EDD33_0740</name>
</gene>
<sequence>MSVAPARRGTRGRRRRRPVALLATAALAGLVSLTACAGGGPQPQPPNSITVWIQEDLPERVAATQAIVDDFTAETGVEVELVAVAEDQFTQLLVSSAAAGDLPDVIGALPLAAVRTLSGNELIDTDAVAAVVERLDRSTFVDRAVELTREGDAQLAVPSESWSQLLFYRKDLFEEAGLEPPTTYDATLTAAKELDGDDLAGFVGGTAPGDAFTEQTFEQVALGNDCQLVEDDGAIGLDSQRCVDALDFYGTLVEDYSVPGAQDVDTTRASYFAGQAAMFVWSTFVLDEMAGLRPDAKPTCPQCEDDPAFLARNTGVVTTLAGPANAGPASFGEVTSWTITAESSTRASTDFVAHMFGDGYVPWLQIAPEGKVPVRTGTPEAPQRFSRTWSTLPVGEGVPQEEKRPLSDFYDDDVLAALAAGPEEFSRWGIPQGQGELLGALQGEQPVAAAVDEVASGEDAEEVADQAAEDVRSIQESLS</sequence>
<organism evidence="6 7">
    <name type="scientific">Nocardioides aurantiacus</name>
    <dbReference type="NCBI Taxonomy" id="86796"/>
    <lineage>
        <taxon>Bacteria</taxon>
        <taxon>Bacillati</taxon>
        <taxon>Actinomycetota</taxon>
        <taxon>Actinomycetes</taxon>
        <taxon>Propionibacteriales</taxon>
        <taxon>Nocardioidaceae</taxon>
        <taxon>Nocardioides</taxon>
    </lineage>
</organism>
<evidence type="ECO:0000313" key="6">
    <source>
        <dbReference type="EMBL" id="ROR89909.1"/>
    </source>
</evidence>
<dbReference type="OrthoDB" id="9770625at2"/>
<proteinExistence type="inferred from homology"/>
<dbReference type="Pfam" id="PF01547">
    <property type="entry name" value="SBP_bac_1"/>
    <property type="match status" value="1"/>
</dbReference>
<feature type="region of interest" description="Disordered" evidence="4">
    <location>
        <begin position="453"/>
        <end position="479"/>
    </location>
</feature>
<dbReference type="InterPro" id="IPR006059">
    <property type="entry name" value="SBP"/>
</dbReference>
<feature type="signal peptide" evidence="5">
    <location>
        <begin position="1"/>
        <end position="37"/>
    </location>
</feature>
<dbReference type="PANTHER" id="PTHR43649:SF34">
    <property type="entry name" value="ABC TRANSPORTER PERIPLASMIC-BINDING PROTEIN YCJN-RELATED"/>
    <property type="match status" value="1"/>
</dbReference>
<feature type="compositionally biased region" description="Acidic residues" evidence="4">
    <location>
        <begin position="455"/>
        <end position="468"/>
    </location>
</feature>
<evidence type="ECO:0000256" key="5">
    <source>
        <dbReference type="SAM" id="SignalP"/>
    </source>
</evidence>
<keyword evidence="3 5" id="KW-0732">Signal</keyword>
<keyword evidence="2" id="KW-0813">Transport</keyword>
<dbReference type="InterPro" id="IPR050490">
    <property type="entry name" value="Bact_solute-bd_prot1"/>
</dbReference>
<dbReference type="PANTHER" id="PTHR43649">
    <property type="entry name" value="ARABINOSE-BINDING PROTEIN-RELATED"/>
    <property type="match status" value="1"/>
</dbReference>
<evidence type="ECO:0000256" key="2">
    <source>
        <dbReference type="ARBA" id="ARBA00022448"/>
    </source>
</evidence>
<keyword evidence="6" id="KW-0762">Sugar transport</keyword>
<reference evidence="6 7" key="1">
    <citation type="submission" date="2018-11" db="EMBL/GenBank/DDBJ databases">
        <title>Sequencing the genomes of 1000 actinobacteria strains.</title>
        <authorList>
            <person name="Klenk H.-P."/>
        </authorList>
    </citation>
    <scope>NUCLEOTIDE SEQUENCE [LARGE SCALE GENOMIC DNA]</scope>
    <source>
        <strain evidence="6 7">DSM 12652</strain>
    </source>
</reference>
<dbReference type="SUPFAM" id="SSF53850">
    <property type="entry name" value="Periplasmic binding protein-like II"/>
    <property type="match status" value="1"/>
</dbReference>
<comment type="caution">
    <text evidence="6">The sequence shown here is derived from an EMBL/GenBank/DDBJ whole genome shotgun (WGS) entry which is preliminary data.</text>
</comment>
<dbReference type="AlphaFoldDB" id="A0A3N2CQZ2"/>
<feature type="chain" id="PRO_5018072067" evidence="5">
    <location>
        <begin position="38"/>
        <end position="479"/>
    </location>
</feature>
<protein>
    <submittedName>
        <fullName evidence="6">Multiple sugar transport system substrate-binding protein</fullName>
    </submittedName>
</protein>
<evidence type="ECO:0000256" key="3">
    <source>
        <dbReference type="ARBA" id="ARBA00022729"/>
    </source>
</evidence>
<keyword evidence="7" id="KW-1185">Reference proteome</keyword>
<comment type="similarity">
    <text evidence="1">Belongs to the bacterial solute-binding protein 1 family.</text>
</comment>
<evidence type="ECO:0000256" key="1">
    <source>
        <dbReference type="ARBA" id="ARBA00008520"/>
    </source>
</evidence>
<dbReference type="RefSeq" id="WP_123389155.1">
    <property type="nucleotide sequence ID" value="NZ_RKHO01000001.1"/>
</dbReference>
<dbReference type="EMBL" id="RKHO01000001">
    <property type="protein sequence ID" value="ROR89909.1"/>
    <property type="molecule type" value="Genomic_DNA"/>
</dbReference>